<dbReference type="SUPFAM" id="SSF50978">
    <property type="entry name" value="WD40 repeat-like"/>
    <property type="match status" value="2"/>
</dbReference>
<dbReference type="PhylomeDB" id="A0A0D2WMV1"/>
<dbReference type="STRING" id="595528.A0A0D2WMV1"/>
<accession>A0A0D2WMV1</accession>
<dbReference type="PROSITE" id="PS50294">
    <property type="entry name" value="WD_REPEATS_REGION"/>
    <property type="match status" value="8"/>
</dbReference>
<name>A0A0D2WMV1_CAPO3</name>
<dbReference type="GO" id="GO:0005262">
    <property type="term" value="F:calcium channel activity"/>
    <property type="evidence" value="ECO:0007669"/>
    <property type="project" value="InterPro"/>
</dbReference>
<dbReference type="InterPro" id="IPR036770">
    <property type="entry name" value="Ankyrin_rpt-contain_sf"/>
</dbReference>
<evidence type="ECO:0000256" key="12">
    <source>
        <dbReference type="SAM" id="Phobius"/>
    </source>
</evidence>
<evidence type="ECO:0000256" key="3">
    <source>
        <dbReference type="ARBA" id="ARBA00022574"/>
    </source>
</evidence>
<dbReference type="InterPro" id="IPR001680">
    <property type="entry name" value="WD40_rpt"/>
</dbReference>
<dbReference type="InterPro" id="IPR036322">
    <property type="entry name" value="WD40_repeat_dom_sf"/>
</dbReference>
<organism evidence="14 15">
    <name type="scientific">Capsaspora owczarzaki (strain ATCC 30864)</name>
    <dbReference type="NCBI Taxonomy" id="595528"/>
    <lineage>
        <taxon>Eukaryota</taxon>
        <taxon>Filasterea</taxon>
        <taxon>Capsaspora</taxon>
    </lineage>
</organism>
<dbReference type="eggNOG" id="KOG0272">
    <property type="taxonomic scope" value="Eukaryota"/>
</dbReference>
<dbReference type="OrthoDB" id="533508at2759"/>
<keyword evidence="2" id="KW-0813">Transport</keyword>
<dbReference type="CDD" id="cd00200">
    <property type="entry name" value="WD40"/>
    <property type="match status" value="2"/>
</dbReference>
<feature type="transmembrane region" description="Helical" evidence="12">
    <location>
        <begin position="1449"/>
        <end position="1470"/>
    </location>
</feature>
<keyword evidence="3 10" id="KW-0853">WD repeat</keyword>
<feature type="repeat" description="WD" evidence="10">
    <location>
        <begin position="354"/>
        <end position="395"/>
    </location>
</feature>
<keyword evidence="7" id="KW-0406">Ion transport</keyword>
<dbReference type="Gene3D" id="1.10.287.70">
    <property type="match status" value="1"/>
</dbReference>
<dbReference type="EMBL" id="KE346363">
    <property type="protein sequence ID" value="KJE92295.1"/>
    <property type="molecule type" value="Genomic_DNA"/>
</dbReference>
<dbReference type="InterPro" id="IPR005821">
    <property type="entry name" value="Ion_trans_dom"/>
</dbReference>
<dbReference type="PRINTS" id="PR01097">
    <property type="entry name" value="TRNSRECEPTRP"/>
</dbReference>
<keyword evidence="4 12" id="KW-0812">Transmembrane</keyword>
<keyword evidence="8 12" id="KW-0472">Membrane</keyword>
<dbReference type="Pfam" id="PF13637">
    <property type="entry name" value="Ank_4"/>
    <property type="match status" value="1"/>
</dbReference>
<dbReference type="PANTHER" id="PTHR22847">
    <property type="entry name" value="WD40 REPEAT PROTEIN"/>
    <property type="match status" value="1"/>
</dbReference>
<feature type="repeat" description="WD" evidence="10">
    <location>
        <begin position="396"/>
        <end position="439"/>
    </location>
</feature>
<evidence type="ECO:0000256" key="7">
    <source>
        <dbReference type="ARBA" id="ARBA00023065"/>
    </source>
</evidence>
<feature type="repeat" description="WD" evidence="10">
    <location>
        <begin position="238"/>
        <end position="279"/>
    </location>
</feature>
<dbReference type="Proteomes" id="UP000008743">
    <property type="component" value="Unassembled WGS sequence"/>
</dbReference>
<dbReference type="Gene3D" id="2.130.10.10">
    <property type="entry name" value="YVTN repeat-like/Quinoprotein amine dehydrogenase"/>
    <property type="match status" value="6"/>
</dbReference>
<evidence type="ECO:0000256" key="5">
    <source>
        <dbReference type="ARBA" id="ARBA00022737"/>
    </source>
</evidence>
<gene>
    <name evidence="14" type="ORF">CAOG_008690</name>
</gene>
<feature type="region of interest" description="Disordered" evidence="11">
    <location>
        <begin position="1227"/>
        <end position="1248"/>
    </location>
</feature>
<dbReference type="InterPro" id="IPR002153">
    <property type="entry name" value="TRPC_channel"/>
</dbReference>
<dbReference type="Pfam" id="PF00400">
    <property type="entry name" value="WD40"/>
    <property type="match status" value="11"/>
</dbReference>
<proteinExistence type="predicted"/>
<sequence length="1747" mass="184283">MSHQQQQQQQQQQQLELKQLDADPAAAATATAAAEEVSAGIEAIQRVRAVKMQLFLGSLAATHRSNAAAAAAAAAGDAGAGVMLGGGDPGSGTVSPLSRPDSPNPLFADNNSNNLTDAATNSPATLHSHAMTATAGSGAAAAAGVAGAAGATLSTPDAKSTAAAAAAVVVGQGHTKAIASAVFAPDQSWLVTGSRDTTLRLWHSQTAQPLDQVETSSQQQLAERKPASPSPPAVSVVRGLHTEGVDSVAVSPDGKRIASAAWDTSVYVLEASTGNRVSKLGGLAAKVNMTSLHFSPAIQALESVVPPISTDRLDENGIDATHDSGAFLVAASSDARQHVAALFFASSGQEIRQFSGHTASIIMCRFSPGGRRVLTASKDTTLRIWSAATGQCNHILIGHSAAVVACAWSPSISSPLVASASLDGVVGLWNPASGVLIRSFYGHAPATSGRITVEFSPDSSQIVSASSSGLVFLWDVSCGAMLRRLDMTTHALIPVAASDYSGSGDFSASPMPQSPTSPGGFSTGSSALSAASAAVSGGVNPTFVASLAALGSLLNAVFSLDGSRLLCSYATEDYGLRVIDSQIEPTPNFYRHVKAVVCCAFSPDGKRVVSSAALGPVCVWDAATCETLLELTGHSHTVKSCCFQPRTGKMILTSSWDKTFKLWDSNTGTCLATGTGHDGPINYATFGPRDPLIATASGDGSIKLWRYATSSAAGGTVTVQLVATLASHKGAVNYVVFSPDGTLLVSCGFDRSVRLWSIPQILAAVAAAGVGASSPPIITNPLNVLQDHTNSVLSASFSPDGSRLATTSLDKSVKIWDVRALARMRGGAGGKAVSLDSDGGATDSPAADDVTIAGGIGIYATASGFTSTPSFSPIVTLHQAHLNAVTSSAFSSNGARLLTVGRDRTLKVWSLLSSSLVCEMAFRLSSEAECVACAPVSAANSSMQHMLQGVVVVAIALQEGAVTVMDVSKSDPPTTSMELLIELQDFASLRRITSEFPHTINAPLLDGRRTVVHRAAERGNNDLLGALLSANAPFLLVMDSEGETAIDVALVRNHKSTVQLLVRRLYTPPFGLHPSNGFAVTRLLPRLIRKYPDVATELLENLDMLCAPPLDSRPLSFFPCVSHAYLEVARHERPLAFLQSLGAAGIGRVDASTTSDGSSPSIVDAASFSTVGTLIENLQSGLTAPIEPDERLVRASNSLMDTSAVWSDLVAEHDATNSRANVTTARQVQSDQQGTQQLSHQQGQLDDDDDDEALAKLHDDSLWYETRLPVSLCVVPLPYILGFDARAQVRALPAVAEAVEAPPSTAALGGAGVPKPMSEHSATIGRPRNNFFARVNTLFTGKSLNVPPTGNIDSHNPEGFTRIYKTALRETFMHAALRSRHKDIFRTGIMHAVMDYKWQAFGRNRFLWWLLWYTCFVVLYTIVTALAISRNATCESFPFDSTVPAFENAGDWILLGFECLTLLVDLYLVGYNLVKMYKQGKMWFFSLWNLVEMIAALLVLAIVPLRATCQTAEAGVVAVAGLLLWFRLVSFAQASQQAGILVFALSRIIQDIVMFLALLILLILSFGHAFYVLFGGSPAVPSYKTWSQSVVTSYRILLGDFDFGEYDDSITPVLAKIIWGIFTALMTVILLNVLIALLSDSYQNVKENAEVEWRISLAGIIAEFEMAMTPKQRARMAPKWVHFVVPTQAVQDAAAAKAAAANSASSHQQAAEAAVAALASRLADVETHLDARLDAVLRQLEKLNARA</sequence>
<evidence type="ECO:0000313" key="15">
    <source>
        <dbReference type="Proteomes" id="UP000008743"/>
    </source>
</evidence>
<evidence type="ECO:0000256" key="10">
    <source>
        <dbReference type="PROSITE-ProRule" id="PRU00221"/>
    </source>
</evidence>
<feature type="domain" description="Ion transport" evidence="13">
    <location>
        <begin position="1408"/>
        <end position="1649"/>
    </location>
</feature>
<dbReference type="eggNOG" id="KOG0266">
    <property type="taxonomic scope" value="Eukaryota"/>
</dbReference>
<dbReference type="Gene3D" id="1.25.40.20">
    <property type="entry name" value="Ankyrin repeat-containing domain"/>
    <property type="match status" value="1"/>
</dbReference>
<dbReference type="Pfam" id="PF00520">
    <property type="entry name" value="Ion_trans"/>
    <property type="match status" value="1"/>
</dbReference>
<evidence type="ECO:0000256" key="2">
    <source>
        <dbReference type="ARBA" id="ARBA00022448"/>
    </source>
</evidence>
<feature type="repeat" description="WD" evidence="10">
    <location>
        <begin position="171"/>
        <end position="212"/>
    </location>
</feature>
<dbReference type="PRINTS" id="PR00320">
    <property type="entry name" value="GPROTEINBRPT"/>
</dbReference>
<feature type="region of interest" description="Disordered" evidence="11">
    <location>
        <begin position="209"/>
        <end position="235"/>
    </location>
</feature>
<evidence type="ECO:0000313" key="14">
    <source>
        <dbReference type="EMBL" id="KJE92295.1"/>
    </source>
</evidence>
<evidence type="ECO:0000256" key="8">
    <source>
        <dbReference type="ARBA" id="ARBA00023136"/>
    </source>
</evidence>
<feature type="repeat" description="WD" evidence="10">
    <location>
        <begin position="631"/>
        <end position="673"/>
    </location>
</feature>
<feature type="transmembrane region" description="Helical" evidence="12">
    <location>
        <begin position="1617"/>
        <end position="1638"/>
    </location>
</feature>
<evidence type="ECO:0000256" key="4">
    <source>
        <dbReference type="ARBA" id="ARBA00022692"/>
    </source>
</evidence>
<dbReference type="PROSITE" id="PS00678">
    <property type="entry name" value="WD_REPEATS_1"/>
    <property type="match status" value="1"/>
</dbReference>
<feature type="repeat" description="WD" evidence="10">
    <location>
        <begin position="452"/>
        <end position="484"/>
    </location>
</feature>
<comment type="subcellular location">
    <subcellularLocation>
        <location evidence="1">Membrane</location>
        <topology evidence="1">Multi-pass membrane protein</topology>
    </subcellularLocation>
</comment>
<feature type="compositionally biased region" description="Low complexity" evidence="11">
    <location>
        <begin position="1227"/>
        <end position="1244"/>
    </location>
</feature>
<dbReference type="InterPro" id="IPR020472">
    <property type="entry name" value="WD40_PAC1"/>
</dbReference>
<dbReference type="GO" id="GO:1990234">
    <property type="term" value="C:transferase complex"/>
    <property type="evidence" value="ECO:0007669"/>
    <property type="project" value="UniProtKB-ARBA"/>
</dbReference>
<feature type="compositionally biased region" description="Polar residues" evidence="11">
    <location>
        <begin position="209"/>
        <end position="221"/>
    </location>
</feature>
<feature type="repeat" description="WD" evidence="10">
    <location>
        <begin position="589"/>
        <end position="630"/>
    </location>
</feature>
<protein>
    <recommendedName>
        <fullName evidence="13">Ion transport domain-containing protein</fullName>
    </recommendedName>
</protein>
<feature type="transmembrane region" description="Helical" evidence="12">
    <location>
        <begin position="1552"/>
        <end position="1574"/>
    </location>
</feature>
<keyword evidence="15" id="KW-1185">Reference proteome</keyword>
<dbReference type="RefSeq" id="XP_011270301.1">
    <property type="nucleotide sequence ID" value="XM_011271999.1"/>
</dbReference>
<keyword evidence="5" id="KW-0677">Repeat</keyword>
<dbReference type="InterPro" id="IPR015943">
    <property type="entry name" value="WD40/YVTN_repeat-like_dom_sf"/>
</dbReference>
<dbReference type="SMART" id="SM00320">
    <property type="entry name" value="WD40"/>
    <property type="match status" value="11"/>
</dbReference>
<evidence type="ECO:0000256" key="9">
    <source>
        <dbReference type="ARBA" id="ARBA00023303"/>
    </source>
</evidence>
<reference evidence="15" key="1">
    <citation type="submission" date="2011-02" db="EMBL/GenBank/DDBJ databases">
        <title>The Genome Sequence of Capsaspora owczarzaki ATCC 30864.</title>
        <authorList>
            <person name="Russ C."/>
            <person name="Cuomo C."/>
            <person name="Burger G."/>
            <person name="Gray M.W."/>
            <person name="Holland P.W.H."/>
            <person name="King N."/>
            <person name="Lang F.B.F."/>
            <person name="Roger A.J."/>
            <person name="Ruiz-Trillo I."/>
            <person name="Young S.K."/>
            <person name="Zeng Q."/>
            <person name="Gargeya S."/>
            <person name="Alvarado L."/>
            <person name="Berlin A."/>
            <person name="Chapman S.B."/>
            <person name="Chen Z."/>
            <person name="Freedman E."/>
            <person name="Gellesch M."/>
            <person name="Goldberg J."/>
            <person name="Griggs A."/>
            <person name="Gujja S."/>
            <person name="Heilman E."/>
            <person name="Heiman D."/>
            <person name="Howarth C."/>
            <person name="Mehta T."/>
            <person name="Neiman D."/>
            <person name="Pearson M."/>
            <person name="Roberts A."/>
            <person name="Saif S."/>
            <person name="Shea T."/>
            <person name="Shenoy N."/>
            <person name="Sisk P."/>
            <person name="Stolte C."/>
            <person name="Sykes S."/>
            <person name="White J."/>
            <person name="Yandava C."/>
            <person name="Haas B."/>
            <person name="Nusbaum C."/>
            <person name="Birren B."/>
        </authorList>
    </citation>
    <scope>NUCLEOTIDE SEQUENCE</scope>
    <source>
        <strain evidence="15">ATCC 30864</strain>
    </source>
</reference>
<dbReference type="InterPro" id="IPR019775">
    <property type="entry name" value="WD40_repeat_CS"/>
</dbReference>
<keyword evidence="9" id="KW-0407">Ion channel</keyword>
<dbReference type="PROSITE" id="PS50082">
    <property type="entry name" value="WD_REPEATS_2"/>
    <property type="match status" value="11"/>
</dbReference>
<dbReference type="InParanoid" id="A0A0D2WMV1"/>
<evidence type="ECO:0000259" key="13">
    <source>
        <dbReference type="Pfam" id="PF00520"/>
    </source>
</evidence>
<evidence type="ECO:0000256" key="1">
    <source>
        <dbReference type="ARBA" id="ARBA00004141"/>
    </source>
</evidence>
<feature type="repeat" description="WD" evidence="10">
    <location>
        <begin position="725"/>
        <end position="758"/>
    </location>
</feature>
<feature type="repeat" description="WD" evidence="10">
    <location>
        <begin position="674"/>
        <end position="715"/>
    </location>
</feature>
<feature type="repeat" description="WD" evidence="10">
    <location>
        <begin position="785"/>
        <end position="826"/>
    </location>
</feature>
<dbReference type="InterPro" id="IPR002110">
    <property type="entry name" value="Ankyrin_rpt"/>
</dbReference>
<feature type="transmembrane region" description="Helical" evidence="12">
    <location>
        <begin position="1482"/>
        <end position="1502"/>
    </location>
</feature>
<dbReference type="GO" id="GO:0016020">
    <property type="term" value="C:membrane"/>
    <property type="evidence" value="ECO:0007669"/>
    <property type="project" value="UniProtKB-SubCell"/>
</dbReference>
<dbReference type="PANTHER" id="PTHR22847:SF637">
    <property type="entry name" value="WD REPEAT DOMAIN 5B"/>
    <property type="match status" value="1"/>
</dbReference>
<feature type="transmembrane region" description="Helical" evidence="12">
    <location>
        <begin position="1514"/>
        <end position="1532"/>
    </location>
</feature>
<feature type="transmembrane region" description="Helical" evidence="12">
    <location>
        <begin position="1406"/>
        <end position="1429"/>
    </location>
</feature>
<dbReference type="SUPFAM" id="SSF48403">
    <property type="entry name" value="Ankyrin repeat"/>
    <property type="match status" value="1"/>
</dbReference>
<evidence type="ECO:0000256" key="6">
    <source>
        <dbReference type="ARBA" id="ARBA00022989"/>
    </source>
</evidence>
<keyword evidence="6 12" id="KW-1133">Transmembrane helix</keyword>
<feature type="repeat" description="WD" evidence="10">
    <location>
        <begin position="878"/>
        <end position="919"/>
    </location>
</feature>
<evidence type="ECO:0000256" key="11">
    <source>
        <dbReference type="SAM" id="MobiDB-lite"/>
    </source>
</evidence>